<dbReference type="AlphaFoldDB" id="A0AAE1NPR4"/>
<proteinExistence type="predicted"/>
<protein>
    <submittedName>
        <fullName evidence="2">Uncharacterized protein</fullName>
    </submittedName>
</protein>
<evidence type="ECO:0000313" key="2">
    <source>
        <dbReference type="EMBL" id="KAK4294030.1"/>
    </source>
</evidence>
<name>A0AAE1NPR4_9EUCA</name>
<sequence length="91" mass="10544">MNYCRILYAPSRLDSCQFVSLALSYFRVRESAITVAANRRVPHGASFGARSVPAGAMTSRREWVVGRRRHSDTQPADRRYDEHFTTIRQRR</sequence>
<evidence type="ECO:0000256" key="1">
    <source>
        <dbReference type="SAM" id="MobiDB-lite"/>
    </source>
</evidence>
<accession>A0AAE1NPR4</accession>
<organism evidence="2 3">
    <name type="scientific">Petrolisthes manimaculis</name>
    <dbReference type="NCBI Taxonomy" id="1843537"/>
    <lineage>
        <taxon>Eukaryota</taxon>
        <taxon>Metazoa</taxon>
        <taxon>Ecdysozoa</taxon>
        <taxon>Arthropoda</taxon>
        <taxon>Crustacea</taxon>
        <taxon>Multicrustacea</taxon>
        <taxon>Malacostraca</taxon>
        <taxon>Eumalacostraca</taxon>
        <taxon>Eucarida</taxon>
        <taxon>Decapoda</taxon>
        <taxon>Pleocyemata</taxon>
        <taxon>Anomura</taxon>
        <taxon>Galatheoidea</taxon>
        <taxon>Porcellanidae</taxon>
        <taxon>Petrolisthes</taxon>
    </lineage>
</organism>
<feature type="region of interest" description="Disordered" evidence="1">
    <location>
        <begin position="65"/>
        <end position="91"/>
    </location>
</feature>
<comment type="caution">
    <text evidence="2">The sequence shown here is derived from an EMBL/GenBank/DDBJ whole genome shotgun (WGS) entry which is preliminary data.</text>
</comment>
<reference evidence="2" key="1">
    <citation type="submission" date="2023-11" db="EMBL/GenBank/DDBJ databases">
        <title>Genome assemblies of two species of porcelain crab, Petrolisthes cinctipes and Petrolisthes manimaculis (Anomura: Porcellanidae).</title>
        <authorList>
            <person name="Angst P."/>
        </authorList>
    </citation>
    <scope>NUCLEOTIDE SEQUENCE</scope>
    <source>
        <strain evidence="2">PB745_02</strain>
        <tissue evidence="2">Gill</tissue>
    </source>
</reference>
<keyword evidence="3" id="KW-1185">Reference proteome</keyword>
<dbReference type="Proteomes" id="UP001292094">
    <property type="component" value="Unassembled WGS sequence"/>
</dbReference>
<gene>
    <name evidence="2" type="ORF">Pmani_033312</name>
</gene>
<feature type="compositionally biased region" description="Basic and acidic residues" evidence="1">
    <location>
        <begin position="65"/>
        <end position="85"/>
    </location>
</feature>
<evidence type="ECO:0000313" key="3">
    <source>
        <dbReference type="Proteomes" id="UP001292094"/>
    </source>
</evidence>
<dbReference type="EMBL" id="JAWZYT010004383">
    <property type="protein sequence ID" value="KAK4294030.1"/>
    <property type="molecule type" value="Genomic_DNA"/>
</dbReference>